<dbReference type="EMBL" id="AMRM01000034">
    <property type="protein sequence ID" value="EKF16943.1"/>
    <property type="molecule type" value="Genomic_DNA"/>
</dbReference>
<reference evidence="1 2" key="1">
    <citation type="journal article" date="2012" name="J. Bacteriol.">
        <title>Genome Sequence of Nitratireductor pacificus Type Strain pht-3B.</title>
        <authorList>
            <person name="Lai Q."/>
            <person name="Li G."/>
            <person name="Shao Z."/>
        </authorList>
    </citation>
    <scope>NUCLEOTIDE SEQUENCE [LARGE SCALE GENOMIC DNA]</scope>
    <source>
        <strain evidence="2">pht-3B</strain>
    </source>
</reference>
<protein>
    <recommendedName>
        <fullName evidence="3">TPR repeat-containing protein</fullName>
    </recommendedName>
</protein>
<organism evidence="1 2">
    <name type="scientific">Nitratireductor pacificus pht-3B</name>
    <dbReference type="NCBI Taxonomy" id="391937"/>
    <lineage>
        <taxon>Bacteria</taxon>
        <taxon>Pseudomonadati</taxon>
        <taxon>Pseudomonadota</taxon>
        <taxon>Alphaproteobacteria</taxon>
        <taxon>Hyphomicrobiales</taxon>
        <taxon>Phyllobacteriaceae</taxon>
        <taxon>Nitratireductor</taxon>
    </lineage>
</organism>
<evidence type="ECO:0000313" key="2">
    <source>
        <dbReference type="Proteomes" id="UP000006786"/>
    </source>
</evidence>
<dbReference type="STRING" id="391937.NA2_20582"/>
<evidence type="ECO:0008006" key="3">
    <source>
        <dbReference type="Google" id="ProtNLM"/>
    </source>
</evidence>
<dbReference type="Gene3D" id="1.25.40.10">
    <property type="entry name" value="Tetratricopeptide repeat domain"/>
    <property type="match status" value="1"/>
</dbReference>
<dbReference type="InterPro" id="IPR011990">
    <property type="entry name" value="TPR-like_helical_dom_sf"/>
</dbReference>
<keyword evidence="2" id="KW-1185">Reference proteome</keyword>
<proteinExistence type="predicted"/>
<evidence type="ECO:0000313" key="1">
    <source>
        <dbReference type="EMBL" id="EKF16943.1"/>
    </source>
</evidence>
<dbReference type="PATRIC" id="fig|391937.3.peg.4220"/>
<dbReference type="Proteomes" id="UP000006786">
    <property type="component" value="Unassembled WGS sequence"/>
</dbReference>
<dbReference type="SUPFAM" id="SSF48452">
    <property type="entry name" value="TPR-like"/>
    <property type="match status" value="1"/>
</dbReference>
<sequence>MVVGVGHLRKVYRSTLPESVRRKIRAVYHRTLSKKVKAKVQHALRPEQRLAVEAKELLSKWDLEAALAKADEALTLKPNLQKALQLRVTILSNLGRLEDARRAVRILGGLYPLDPSARRQMRALELDAPPVSRSIAMHVVEQSGWRASTISQAAQYLYDGEKFEDALDFCVYGMATVSRITDRKRRTTVRNNLIHCRALSLESLHRYEEAIATYEQLFPSGKDNLRATMGVARCSLELNRAEHAETMLRAGYAEQKDPWPFSPLNLDALQAQRKIKESYELYRKKPISAAISKYFNVHVKPSEINIVSGYYRDKSALLLSEGGPGDEFRLCTTYSDLSRLFGRLTITCDPRLTTIMRRTFPDIEFLPTARHRRELVRDMPDRKTLTDATLFQCVSDQAIVVGKDCDLVCSVLDCLADIRPNPETFEGKGGVLKPLPHLADDWRRNIGNNCRPQVGIAWRSLLQTVARNRHYLTVDDLRGLSALKNVDFWLLQPGATEEEISQLSSFVSLKIPEGLDLLDDFEGQLAMTSTLDAVLSPFTTSGELAGAAGVPTILLSTTSNTMWRRNKDGTDIWRPNVTIASGVPIHDRVLAMQQAIETIDALPRTMQVQSA</sequence>
<dbReference type="AlphaFoldDB" id="K2MY79"/>
<gene>
    <name evidence="1" type="ORF">NA2_20582</name>
</gene>
<dbReference type="eggNOG" id="COG3563">
    <property type="taxonomic scope" value="Bacteria"/>
</dbReference>
<accession>K2MY79</accession>
<dbReference type="OrthoDB" id="6193797at2"/>
<name>K2MY79_9HYPH</name>
<comment type="caution">
    <text evidence="1">The sequence shown here is derived from an EMBL/GenBank/DDBJ whole genome shotgun (WGS) entry which is preliminary data.</text>
</comment>